<dbReference type="SMART" id="SM00717">
    <property type="entry name" value="SANT"/>
    <property type="match status" value="2"/>
</dbReference>
<evidence type="ECO:0000256" key="1">
    <source>
        <dbReference type="ARBA" id="ARBA00004123"/>
    </source>
</evidence>
<dbReference type="InterPro" id="IPR009057">
    <property type="entry name" value="Homeodomain-like_sf"/>
</dbReference>
<dbReference type="SUPFAM" id="SSF46689">
    <property type="entry name" value="Homeodomain-like"/>
    <property type="match status" value="1"/>
</dbReference>
<evidence type="ECO:0008006" key="9">
    <source>
        <dbReference type="Google" id="ProtNLM"/>
    </source>
</evidence>
<dbReference type="GO" id="GO:0000978">
    <property type="term" value="F:RNA polymerase II cis-regulatory region sequence-specific DNA binding"/>
    <property type="evidence" value="ECO:0007669"/>
    <property type="project" value="TreeGrafter"/>
</dbReference>
<dbReference type="Proteomes" id="UP000834106">
    <property type="component" value="Chromosome 3"/>
</dbReference>
<dbReference type="PROSITE" id="PS51294">
    <property type="entry name" value="HTH_MYB"/>
    <property type="match status" value="2"/>
</dbReference>
<dbReference type="PROSITE" id="PS50090">
    <property type="entry name" value="MYB_LIKE"/>
    <property type="match status" value="2"/>
</dbReference>
<dbReference type="FunFam" id="1.10.10.60:FF:000010">
    <property type="entry name" value="Transcriptional activator Myb isoform A"/>
    <property type="match status" value="1"/>
</dbReference>
<dbReference type="CDD" id="cd00167">
    <property type="entry name" value="SANT"/>
    <property type="match status" value="2"/>
</dbReference>
<organism evidence="7 8">
    <name type="scientific">Fraxinus pennsylvanica</name>
    <dbReference type="NCBI Taxonomy" id="56036"/>
    <lineage>
        <taxon>Eukaryota</taxon>
        <taxon>Viridiplantae</taxon>
        <taxon>Streptophyta</taxon>
        <taxon>Embryophyta</taxon>
        <taxon>Tracheophyta</taxon>
        <taxon>Spermatophyta</taxon>
        <taxon>Magnoliopsida</taxon>
        <taxon>eudicotyledons</taxon>
        <taxon>Gunneridae</taxon>
        <taxon>Pentapetalae</taxon>
        <taxon>asterids</taxon>
        <taxon>lamiids</taxon>
        <taxon>Lamiales</taxon>
        <taxon>Oleaceae</taxon>
        <taxon>Oleeae</taxon>
        <taxon>Fraxinus</taxon>
    </lineage>
</organism>
<dbReference type="PANTHER" id="PTHR45614:SF285">
    <property type="entry name" value="TRANSCRIPTION FACTOR MYB98"/>
    <property type="match status" value="1"/>
</dbReference>
<dbReference type="PANTHER" id="PTHR45614">
    <property type="entry name" value="MYB PROTEIN-RELATED"/>
    <property type="match status" value="1"/>
</dbReference>
<sequence length="387" mass="44933">MESQTRCENDQNAPPTPIGLSYNYSIEHEIRSEGDEFCMESFSLRGYLQDFHHLDRNFSSFDLDGYDPFDPFLHASWSKDFDFDKFKAFEGTDDDGAVMQNFQGATGFLNFTNTKNPLSEMELTSENIDLKIPKPVNFSVTNRSSCVTVENGHDKKSDTEKKEKCNSNIDESQFALAGRSTNKSKWAKSQWTVEEDRVLIQLVEKFGQRKWSHIAQMLKGRIGKQCRERWHNHLRPDIKKDVWSEEEDKILIEAHAEVGNKWSEIAKKLPRRTENSIKNHWNATKRRQFSKRKARTKWPKSSTLLQDYIQSLNLEKTDNRRNAESPSAHRGILINNSFQDAGKSLELIEFSPGDHLVPCYSFDQDLEFVLDDEINMDDETFHMAPLM</sequence>
<evidence type="ECO:0000256" key="2">
    <source>
        <dbReference type="ARBA" id="ARBA00022737"/>
    </source>
</evidence>
<dbReference type="GO" id="GO:0000981">
    <property type="term" value="F:DNA-binding transcription factor activity, RNA polymerase II-specific"/>
    <property type="evidence" value="ECO:0007669"/>
    <property type="project" value="TreeGrafter"/>
</dbReference>
<reference evidence="7" key="1">
    <citation type="submission" date="2023-05" db="EMBL/GenBank/DDBJ databases">
        <authorList>
            <person name="Huff M."/>
        </authorList>
    </citation>
    <scope>NUCLEOTIDE SEQUENCE</scope>
</reference>
<keyword evidence="8" id="KW-1185">Reference proteome</keyword>
<feature type="domain" description="Myb-like" evidence="5">
    <location>
        <begin position="183"/>
        <end position="234"/>
    </location>
</feature>
<gene>
    <name evidence="7" type="ORF">FPE_LOCUS4871</name>
</gene>
<dbReference type="GO" id="GO:0005634">
    <property type="term" value="C:nucleus"/>
    <property type="evidence" value="ECO:0007669"/>
    <property type="project" value="UniProtKB-SubCell"/>
</dbReference>
<dbReference type="InterPro" id="IPR001005">
    <property type="entry name" value="SANT/Myb"/>
</dbReference>
<evidence type="ECO:0000259" key="5">
    <source>
        <dbReference type="PROSITE" id="PS50090"/>
    </source>
</evidence>
<dbReference type="Gene3D" id="1.10.10.60">
    <property type="entry name" value="Homeodomain-like"/>
    <property type="match status" value="2"/>
</dbReference>
<keyword evidence="3" id="KW-0238">DNA-binding</keyword>
<comment type="subcellular location">
    <subcellularLocation>
        <location evidence="1">Nucleus</location>
    </subcellularLocation>
</comment>
<keyword evidence="4" id="KW-0539">Nucleus</keyword>
<evidence type="ECO:0000259" key="6">
    <source>
        <dbReference type="PROSITE" id="PS51294"/>
    </source>
</evidence>
<feature type="domain" description="HTH myb-type" evidence="6">
    <location>
        <begin position="239"/>
        <end position="289"/>
    </location>
</feature>
<protein>
    <recommendedName>
        <fullName evidence="9">Transcription factor MYB98</fullName>
    </recommendedName>
</protein>
<evidence type="ECO:0000313" key="7">
    <source>
        <dbReference type="EMBL" id="CAI9757441.1"/>
    </source>
</evidence>
<dbReference type="Pfam" id="PF13921">
    <property type="entry name" value="Myb_DNA-bind_6"/>
    <property type="match status" value="1"/>
</dbReference>
<feature type="domain" description="HTH myb-type" evidence="6">
    <location>
        <begin position="188"/>
        <end position="238"/>
    </location>
</feature>
<evidence type="ECO:0000313" key="8">
    <source>
        <dbReference type="Proteomes" id="UP000834106"/>
    </source>
</evidence>
<evidence type="ECO:0000256" key="3">
    <source>
        <dbReference type="ARBA" id="ARBA00023125"/>
    </source>
</evidence>
<evidence type="ECO:0000256" key="4">
    <source>
        <dbReference type="ARBA" id="ARBA00023242"/>
    </source>
</evidence>
<feature type="domain" description="Myb-like" evidence="5">
    <location>
        <begin position="235"/>
        <end position="285"/>
    </location>
</feature>
<keyword evidence="2" id="KW-0677">Repeat</keyword>
<dbReference type="AlphaFoldDB" id="A0AAD1YTZ5"/>
<name>A0AAD1YTZ5_9LAMI</name>
<accession>A0AAD1YTZ5</accession>
<dbReference type="EMBL" id="OU503038">
    <property type="protein sequence ID" value="CAI9757441.1"/>
    <property type="molecule type" value="Genomic_DNA"/>
</dbReference>
<dbReference type="InterPro" id="IPR017930">
    <property type="entry name" value="Myb_dom"/>
</dbReference>
<proteinExistence type="predicted"/>
<dbReference type="InterPro" id="IPR050560">
    <property type="entry name" value="MYB_TF"/>
</dbReference>